<accession>A0A1H7X8R9</accession>
<dbReference type="GO" id="GO:0043531">
    <property type="term" value="F:ADP binding"/>
    <property type="evidence" value="ECO:0007669"/>
    <property type="project" value="UniProtKB-UniRule"/>
</dbReference>
<dbReference type="InterPro" id="IPR005177">
    <property type="entry name" value="Kinase-pyrophosphorylase"/>
</dbReference>
<sequence>MDKMPIIYVVSDSVGETAELVTKAAVSQFKKTELTIKRFPFVEDTSNVDEVISLAKQDGGMIAYTLVRPEISGYMKTAAERAGVISCDILGPLMNQIQLQCGETPLYEPGLVHKLDEDYFKKIEAIEFAVKYDDGRDPRGILKADIVLVGVSRTSKTPLSQYLAHKRYKVANVPIVPEIDPPEELFLVPKEKCFGLRITSEKLNQIRQERLISLGLNQKAIYANIDRIKEEIDYFDSIVEKIGCPVIDVTNKAVEESANVIMNIILKKTSLNNK</sequence>
<dbReference type="EC" id="2.7.4.27" evidence="5"/>
<comment type="function">
    <text evidence="5">Bifunctional serine/threonine kinase and phosphorylase involved in the regulation of the pyruvate, phosphate dikinase (PPDK) by catalyzing its phosphorylation/dephosphorylation.</text>
</comment>
<dbReference type="AlphaFoldDB" id="A0A1H7X8R9"/>
<keyword evidence="1 5" id="KW-0723">Serine/threonine-protein kinase</keyword>
<dbReference type="GO" id="GO:0004674">
    <property type="term" value="F:protein serine/threonine kinase activity"/>
    <property type="evidence" value="ECO:0007669"/>
    <property type="project" value="UniProtKB-UniRule"/>
</dbReference>
<dbReference type="HAMAP" id="MF_00921">
    <property type="entry name" value="PDRP"/>
    <property type="match status" value="1"/>
</dbReference>
<dbReference type="GO" id="GO:0016776">
    <property type="term" value="F:phosphotransferase activity, phosphate group as acceptor"/>
    <property type="evidence" value="ECO:0007669"/>
    <property type="project" value="UniProtKB-UniRule"/>
</dbReference>
<keyword evidence="3 5" id="KW-0547">Nucleotide-binding</keyword>
<dbReference type="STRING" id="930146.SAMN05192533_10274"/>
<organism evidence="6 7">
    <name type="scientific">Mesobacillus persicus</name>
    <dbReference type="NCBI Taxonomy" id="930146"/>
    <lineage>
        <taxon>Bacteria</taxon>
        <taxon>Bacillati</taxon>
        <taxon>Bacillota</taxon>
        <taxon>Bacilli</taxon>
        <taxon>Bacillales</taxon>
        <taxon>Bacillaceae</taxon>
        <taxon>Mesobacillus</taxon>
    </lineage>
</organism>
<dbReference type="InterPro" id="IPR026565">
    <property type="entry name" value="PPDK_reg"/>
</dbReference>
<dbReference type="EC" id="2.7.11.32" evidence="5"/>
<feature type="binding site" evidence="5">
    <location>
        <begin position="150"/>
        <end position="157"/>
    </location>
    <ligand>
        <name>ADP</name>
        <dbReference type="ChEBI" id="CHEBI:456216"/>
    </ligand>
</feature>
<evidence type="ECO:0000256" key="3">
    <source>
        <dbReference type="ARBA" id="ARBA00022741"/>
    </source>
</evidence>
<dbReference type="NCBIfam" id="NF003742">
    <property type="entry name" value="PRK05339.1"/>
    <property type="match status" value="1"/>
</dbReference>
<comment type="catalytic activity">
    <reaction evidence="5">
        <text>N(tele)-phospho-L-histidyl/L-threonyl-[pyruvate, phosphate dikinase] + ADP = N(tele)-phospho-L-histidyl/O-phospho-L-threonyl-[pyruvate, phosphate dikinase] + AMP + H(+)</text>
        <dbReference type="Rhea" id="RHEA:43692"/>
        <dbReference type="Rhea" id="RHEA-COMP:10650"/>
        <dbReference type="Rhea" id="RHEA-COMP:10651"/>
        <dbReference type="ChEBI" id="CHEBI:15378"/>
        <dbReference type="ChEBI" id="CHEBI:30013"/>
        <dbReference type="ChEBI" id="CHEBI:61977"/>
        <dbReference type="ChEBI" id="CHEBI:83586"/>
        <dbReference type="ChEBI" id="CHEBI:456215"/>
        <dbReference type="ChEBI" id="CHEBI:456216"/>
        <dbReference type="EC" id="2.7.11.32"/>
    </reaction>
</comment>
<dbReference type="EMBL" id="FOBW01000002">
    <property type="protein sequence ID" value="SEM29459.1"/>
    <property type="molecule type" value="Genomic_DNA"/>
</dbReference>
<comment type="catalytic activity">
    <reaction evidence="5">
        <text>N(tele)-phospho-L-histidyl/O-phospho-L-threonyl-[pyruvate, phosphate dikinase] + phosphate + H(+) = N(tele)-phospho-L-histidyl/L-threonyl-[pyruvate, phosphate dikinase] + diphosphate</text>
        <dbReference type="Rhea" id="RHEA:43696"/>
        <dbReference type="Rhea" id="RHEA-COMP:10650"/>
        <dbReference type="Rhea" id="RHEA-COMP:10651"/>
        <dbReference type="ChEBI" id="CHEBI:15378"/>
        <dbReference type="ChEBI" id="CHEBI:30013"/>
        <dbReference type="ChEBI" id="CHEBI:33019"/>
        <dbReference type="ChEBI" id="CHEBI:43474"/>
        <dbReference type="ChEBI" id="CHEBI:61977"/>
        <dbReference type="ChEBI" id="CHEBI:83586"/>
        <dbReference type="EC" id="2.7.4.27"/>
    </reaction>
</comment>
<dbReference type="GO" id="GO:0005524">
    <property type="term" value="F:ATP binding"/>
    <property type="evidence" value="ECO:0007669"/>
    <property type="project" value="InterPro"/>
</dbReference>
<evidence type="ECO:0000313" key="7">
    <source>
        <dbReference type="Proteomes" id="UP000198553"/>
    </source>
</evidence>
<keyword evidence="2 5" id="KW-0808">Transferase</keyword>
<dbReference type="Pfam" id="PF03618">
    <property type="entry name" value="Kinase-PPPase"/>
    <property type="match status" value="1"/>
</dbReference>
<keyword evidence="4 5" id="KW-0418">Kinase</keyword>
<proteinExistence type="inferred from homology"/>
<reference evidence="7" key="1">
    <citation type="submission" date="2016-10" db="EMBL/GenBank/DDBJ databases">
        <authorList>
            <person name="Varghese N."/>
            <person name="Submissions S."/>
        </authorList>
    </citation>
    <scope>NUCLEOTIDE SEQUENCE [LARGE SCALE GENOMIC DNA]</scope>
    <source>
        <strain evidence="7">B48,IBRC-M 10115,DSM 25386,CECT 8001</strain>
    </source>
</reference>
<gene>
    <name evidence="6" type="ORF">SAMN05192533_10274</name>
</gene>
<dbReference type="OrthoDB" id="9782201at2"/>
<dbReference type="PANTHER" id="PTHR31756">
    <property type="entry name" value="PYRUVATE, PHOSPHATE DIKINASE REGULATORY PROTEIN 1, CHLOROPLASTIC"/>
    <property type="match status" value="1"/>
</dbReference>
<dbReference type="Proteomes" id="UP000198553">
    <property type="component" value="Unassembled WGS sequence"/>
</dbReference>
<evidence type="ECO:0000256" key="1">
    <source>
        <dbReference type="ARBA" id="ARBA00022527"/>
    </source>
</evidence>
<keyword evidence="7" id="KW-1185">Reference proteome</keyword>
<comment type="similarity">
    <text evidence="5">Belongs to the pyruvate, phosphate/water dikinase regulatory protein family. PDRP subfamily.</text>
</comment>
<dbReference type="PANTHER" id="PTHR31756:SF3">
    <property type="entry name" value="PYRUVATE, PHOSPHATE DIKINASE REGULATORY PROTEIN 1, CHLOROPLASTIC"/>
    <property type="match status" value="1"/>
</dbReference>
<protein>
    <recommendedName>
        <fullName evidence="5">Putative pyruvate, phosphate dikinase regulatory protein</fullName>
        <shortName evidence="5">PPDK regulatory protein</shortName>
        <ecNumber evidence="5">2.7.11.32</ecNumber>
        <ecNumber evidence="5">2.7.4.27</ecNumber>
    </recommendedName>
</protein>
<evidence type="ECO:0000256" key="5">
    <source>
        <dbReference type="HAMAP-Rule" id="MF_00921"/>
    </source>
</evidence>
<name>A0A1H7X8R9_9BACI</name>
<evidence type="ECO:0000313" key="6">
    <source>
        <dbReference type="EMBL" id="SEM29459.1"/>
    </source>
</evidence>
<dbReference type="RefSeq" id="WP_090741036.1">
    <property type="nucleotide sequence ID" value="NZ_FOBW01000002.1"/>
</dbReference>
<evidence type="ECO:0000256" key="4">
    <source>
        <dbReference type="ARBA" id="ARBA00022777"/>
    </source>
</evidence>
<evidence type="ECO:0000256" key="2">
    <source>
        <dbReference type="ARBA" id="ARBA00022679"/>
    </source>
</evidence>